<dbReference type="CDD" id="cd10147">
    <property type="entry name" value="Wzt_C-like"/>
    <property type="match status" value="1"/>
</dbReference>
<dbReference type="SMART" id="SM00382">
    <property type="entry name" value="AAA"/>
    <property type="match status" value="1"/>
</dbReference>
<reference evidence="6 7" key="1">
    <citation type="journal article" name="Front. Microbiol.">
        <title>Sugar Metabolism of the First Thermophilic Planctomycete Thermogutta terrifontis: Comparative Genomic and Transcriptomic Approaches.</title>
        <authorList>
            <person name="Elcheninov A.G."/>
            <person name="Menzel P."/>
            <person name="Gudbergsdottir S.R."/>
            <person name="Slesarev A.I."/>
            <person name="Kadnikov V.V."/>
            <person name="Krogh A."/>
            <person name="Bonch-Osmolovskaya E.A."/>
            <person name="Peng X."/>
            <person name="Kublanov I.V."/>
        </authorList>
    </citation>
    <scope>NUCLEOTIDE SEQUENCE [LARGE SCALE GENOMIC DNA]</scope>
    <source>
        <strain evidence="6 7">R1</strain>
    </source>
</reference>
<dbReference type="RefSeq" id="WP_095415164.1">
    <property type="nucleotide sequence ID" value="NZ_CP018477.1"/>
</dbReference>
<sequence>MSDIAIRVENLTKKFFLGERVGIKTFREALQDLVTAPFRVWRKNGQGDGQDKVDTEREIWALKGVSFEVKHGEVLGIIGPNGAGKSTLLKILSRITEPTGGYAEIRGRVGSLLEVGTGFHPELTGRENVYLNGAILGMSKAEIRRKFDDIVSFAGVEKFIDTPVKRYSSGMQVRLAFAVAAHLDPEILIIDEVLAVGDAEFQKRCLGKMNEVARSGRTVLFVSHNMAAVEALCERGILLRGGRVVLDGPADLAVQNHLDANYPSQGEFDLSHAQRPSHLKPLIKKLRLADANHRSTGVHRFGNDLHIELELETTETINHAHFNVRILTLLGQRVVTWSSLYSSPRGLEIKPASVFRLTLEELRLAPGQYRLSVYVSSEGRALDRVANVPLEVADAPEMGQVHRVNYEKALYIPKCRWELARASPRG</sequence>
<dbReference type="InterPro" id="IPR017871">
    <property type="entry name" value="ABC_transporter-like_CS"/>
</dbReference>
<dbReference type="GO" id="GO:0140359">
    <property type="term" value="F:ABC-type transporter activity"/>
    <property type="evidence" value="ECO:0007669"/>
    <property type="project" value="InterPro"/>
</dbReference>
<dbReference type="Gene3D" id="3.40.50.300">
    <property type="entry name" value="P-loop containing nucleotide triphosphate hydrolases"/>
    <property type="match status" value="1"/>
</dbReference>
<dbReference type="InterPro" id="IPR029439">
    <property type="entry name" value="Wzt_C"/>
</dbReference>
<dbReference type="OrthoDB" id="9778870at2"/>
<dbReference type="EMBL" id="CP018477">
    <property type="protein sequence ID" value="ASV74977.1"/>
    <property type="molecule type" value="Genomic_DNA"/>
</dbReference>
<keyword evidence="7" id="KW-1185">Reference proteome</keyword>
<dbReference type="PANTHER" id="PTHR46743:SF2">
    <property type="entry name" value="TEICHOIC ACIDS EXPORT ATP-BINDING PROTEIN TAGH"/>
    <property type="match status" value="1"/>
</dbReference>
<dbReference type="Proteomes" id="UP000215086">
    <property type="component" value="Chromosome"/>
</dbReference>
<comment type="similarity">
    <text evidence="1">Belongs to the ABC transporter superfamily.</text>
</comment>
<proteinExistence type="inferred from homology"/>
<dbReference type="PROSITE" id="PS50893">
    <property type="entry name" value="ABC_TRANSPORTER_2"/>
    <property type="match status" value="1"/>
</dbReference>
<dbReference type="PROSITE" id="PS00211">
    <property type="entry name" value="ABC_TRANSPORTER_1"/>
    <property type="match status" value="1"/>
</dbReference>
<evidence type="ECO:0000256" key="1">
    <source>
        <dbReference type="ARBA" id="ARBA00005417"/>
    </source>
</evidence>
<accession>A0A286RGA0</accession>
<dbReference type="Pfam" id="PF14524">
    <property type="entry name" value="Wzt_C"/>
    <property type="match status" value="1"/>
</dbReference>
<evidence type="ECO:0000256" key="4">
    <source>
        <dbReference type="ARBA" id="ARBA00022840"/>
    </source>
</evidence>
<evidence type="ECO:0000313" key="7">
    <source>
        <dbReference type="Proteomes" id="UP000215086"/>
    </source>
</evidence>
<dbReference type="Pfam" id="PF00005">
    <property type="entry name" value="ABC_tran"/>
    <property type="match status" value="1"/>
</dbReference>
<dbReference type="Gene3D" id="2.70.50.60">
    <property type="entry name" value="abc- transporter (atp binding component) like domain"/>
    <property type="match status" value="1"/>
</dbReference>
<dbReference type="InterPro" id="IPR003593">
    <property type="entry name" value="AAA+_ATPase"/>
</dbReference>
<dbReference type="KEGG" id="ttf:THTE_2375"/>
<evidence type="ECO:0000256" key="2">
    <source>
        <dbReference type="ARBA" id="ARBA00022448"/>
    </source>
</evidence>
<evidence type="ECO:0000259" key="5">
    <source>
        <dbReference type="PROSITE" id="PS50893"/>
    </source>
</evidence>
<dbReference type="CDD" id="cd03220">
    <property type="entry name" value="ABC_KpsT_Wzt"/>
    <property type="match status" value="1"/>
</dbReference>
<dbReference type="InterPro" id="IPR003439">
    <property type="entry name" value="ABC_transporter-like_ATP-bd"/>
</dbReference>
<protein>
    <submittedName>
        <fullName evidence="6">Teichoic acid export ATP-binding protein TagH</fullName>
    </submittedName>
</protein>
<keyword evidence="4 6" id="KW-0067">ATP-binding</keyword>
<evidence type="ECO:0000256" key="3">
    <source>
        <dbReference type="ARBA" id="ARBA00022741"/>
    </source>
</evidence>
<gene>
    <name evidence="6" type="ORF">THTE_2375</name>
</gene>
<dbReference type="GO" id="GO:0005524">
    <property type="term" value="F:ATP binding"/>
    <property type="evidence" value="ECO:0007669"/>
    <property type="project" value="UniProtKB-KW"/>
</dbReference>
<feature type="domain" description="ABC transporter" evidence="5">
    <location>
        <begin position="47"/>
        <end position="266"/>
    </location>
</feature>
<dbReference type="InterPro" id="IPR050683">
    <property type="entry name" value="Bact_Polysacc_Export_ATP-bd"/>
</dbReference>
<dbReference type="SUPFAM" id="SSF52540">
    <property type="entry name" value="P-loop containing nucleoside triphosphate hydrolases"/>
    <property type="match status" value="1"/>
</dbReference>
<evidence type="ECO:0000313" key="6">
    <source>
        <dbReference type="EMBL" id="ASV74977.1"/>
    </source>
</evidence>
<dbReference type="GO" id="GO:0016887">
    <property type="term" value="F:ATP hydrolysis activity"/>
    <property type="evidence" value="ECO:0007669"/>
    <property type="project" value="InterPro"/>
</dbReference>
<dbReference type="PANTHER" id="PTHR46743">
    <property type="entry name" value="TEICHOIC ACIDS EXPORT ATP-BINDING PROTEIN TAGH"/>
    <property type="match status" value="1"/>
</dbReference>
<keyword evidence="2" id="KW-0813">Transport</keyword>
<dbReference type="InterPro" id="IPR027417">
    <property type="entry name" value="P-loop_NTPase"/>
</dbReference>
<dbReference type="InterPro" id="IPR015860">
    <property type="entry name" value="ABC_transpr_TagH-like"/>
</dbReference>
<dbReference type="GO" id="GO:0016020">
    <property type="term" value="C:membrane"/>
    <property type="evidence" value="ECO:0007669"/>
    <property type="project" value="InterPro"/>
</dbReference>
<dbReference type="AlphaFoldDB" id="A0A286RGA0"/>
<keyword evidence="3" id="KW-0547">Nucleotide-binding</keyword>
<organism evidence="6 7">
    <name type="scientific">Thermogutta terrifontis</name>
    <dbReference type="NCBI Taxonomy" id="1331910"/>
    <lineage>
        <taxon>Bacteria</taxon>
        <taxon>Pseudomonadati</taxon>
        <taxon>Planctomycetota</taxon>
        <taxon>Planctomycetia</taxon>
        <taxon>Pirellulales</taxon>
        <taxon>Thermoguttaceae</taxon>
        <taxon>Thermogutta</taxon>
    </lineage>
</organism>
<name>A0A286RGA0_9BACT</name>